<dbReference type="InterPro" id="IPR051056">
    <property type="entry name" value="Glycosyl_Hydrolase_73"/>
</dbReference>
<dbReference type="GO" id="GO:0004040">
    <property type="term" value="F:amidase activity"/>
    <property type="evidence" value="ECO:0007669"/>
    <property type="project" value="InterPro"/>
</dbReference>
<evidence type="ECO:0000256" key="2">
    <source>
        <dbReference type="ARBA" id="ARBA00022638"/>
    </source>
</evidence>
<dbReference type="SMART" id="SM00257">
    <property type="entry name" value="LysM"/>
    <property type="match status" value="1"/>
</dbReference>
<dbReference type="EMBL" id="JNFF01000001">
    <property type="protein sequence ID" value="KEQ31803.1"/>
    <property type="molecule type" value="Genomic_DNA"/>
</dbReference>
<accession>A0A081PM80</accession>
<dbReference type="InterPro" id="IPR036779">
    <property type="entry name" value="LysM_dom_sf"/>
</dbReference>
<feature type="signal peptide" evidence="5">
    <location>
        <begin position="1"/>
        <end position="22"/>
    </location>
</feature>
<dbReference type="PANTHER" id="PTHR33308">
    <property type="entry name" value="PEPTIDOGLYCAN HYDROLASE FLGJ"/>
    <property type="match status" value="1"/>
</dbReference>
<dbReference type="PROSITE" id="PS51782">
    <property type="entry name" value="LYSM"/>
    <property type="match status" value="1"/>
</dbReference>
<evidence type="ECO:0000256" key="4">
    <source>
        <dbReference type="ARBA" id="ARBA00032108"/>
    </source>
</evidence>
<dbReference type="Pfam" id="PF01476">
    <property type="entry name" value="LysM"/>
    <property type="match status" value="1"/>
</dbReference>
<dbReference type="AlphaFoldDB" id="A0A081PM80"/>
<keyword evidence="2" id="KW-0081">Bacteriolytic enzyme</keyword>
<dbReference type="InterPro" id="IPR018392">
    <property type="entry name" value="LysM"/>
</dbReference>
<organism evidence="7 8">
    <name type="scientific">Pedobacter antarcticus 4BY</name>
    <dbReference type="NCBI Taxonomy" id="1358423"/>
    <lineage>
        <taxon>Bacteria</taxon>
        <taxon>Pseudomonadati</taxon>
        <taxon>Bacteroidota</taxon>
        <taxon>Sphingobacteriia</taxon>
        <taxon>Sphingobacteriales</taxon>
        <taxon>Sphingobacteriaceae</taxon>
        <taxon>Pedobacter</taxon>
    </lineage>
</organism>
<keyword evidence="3" id="KW-0378">Hydrolase</keyword>
<evidence type="ECO:0000256" key="1">
    <source>
        <dbReference type="ARBA" id="ARBA00022529"/>
    </source>
</evidence>
<evidence type="ECO:0000259" key="6">
    <source>
        <dbReference type="PROSITE" id="PS51782"/>
    </source>
</evidence>
<feature type="chain" id="PRO_5001762025" description="Peptidoglycan hydrolase" evidence="5">
    <location>
        <begin position="23"/>
        <end position="236"/>
    </location>
</feature>
<protein>
    <recommendedName>
        <fullName evidence="4">Peptidoglycan hydrolase</fullName>
    </recommendedName>
</protein>
<dbReference type="Gene3D" id="1.10.530.10">
    <property type="match status" value="1"/>
</dbReference>
<dbReference type="InterPro" id="IPR002901">
    <property type="entry name" value="MGlyc_endo_b_GlcNAc-like_dom"/>
</dbReference>
<keyword evidence="8" id="KW-1185">Reference proteome</keyword>
<dbReference type="GO" id="GO:0042742">
    <property type="term" value="P:defense response to bacterium"/>
    <property type="evidence" value="ECO:0007669"/>
    <property type="project" value="UniProtKB-KW"/>
</dbReference>
<gene>
    <name evidence="7" type="ORF">N180_12115</name>
</gene>
<keyword evidence="1" id="KW-0929">Antimicrobial</keyword>
<dbReference type="SMART" id="SM00047">
    <property type="entry name" value="LYZ2"/>
    <property type="match status" value="1"/>
</dbReference>
<dbReference type="PANTHER" id="PTHR33308:SF9">
    <property type="entry name" value="PEPTIDOGLYCAN HYDROLASE FLGJ"/>
    <property type="match status" value="1"/>
</dbReference>
<dbReference type="Pfam" id="PF01832">
    <property type="entry name" value="Glucosaminidase"/>
    <property type="match status" value="1"/>
</dbReference>
<dbReference type="Gene3D" id="3.10.350.10">
    <property type="entry name" value="LysM domain"/>
    <property type="match status" value="1"/>
</dbReference>
<dbReference type="Proteomes" id="UP000028007">
    <property type="component" value="Unassembled WGS sequence"/>
</dbReference>
<reference evidence="7 8" key="1">
    <citation type="journal article" date="1992" name="Int. J. Syst. Bacteriol.">
        <title>Sphingobacterium antarcticus sp. nov. a Psychrotrophic Bacterium from the Soils of Schirmacher Oasis, Antarctica.</title>
        <authorList>
            <person name="Shivaji S."/>
            <person name="Ray M.K."/>
            <person name="Rao N.S."/>
            <person name="Saiserr L."/>
            <person name="Jagannadham M.V."/>
            <person name="Kumar G.S."/>
            <person name="Reddy G."/>
            <person name="Bhargava P.M."/>
        </authorList>
    </citation>
    <scope>NUCLEOTIDE SEQUENCE [LARGE SCALE GENOMIC DNA]</scope>
    <source>
        <strain evidence="7 8">4BY</strain>
    </source>
</reference>
<dbReference type="SUPFAM" id="SSF54106">
    <property type="entry name" value="LysM domain"/>
    <property type="match status" value="1"/>
</dbReference>
<dbReference type="CDD" id="cd00118">
    <property type="entry name" value="LysM"/>
    <property type="match status" value="1"/>
</dbReference>
<evidence type="ECO:0000256" key="3">
    <source>
        <dbReference type="ARBA" id="ARBA00022801"/>
    </source>
</evidence>
<dbReference type="OrthoDB" id="977752at2"/>
<keyword evidence="5" id="KW-0732">Signal</keyword>
<evidence type="ECO:0000313" key="8">
    <source>
        <dbReference type="Proteomes" id="UP000028007"/>
    </source>
</evidence>
<evidence type="ECO:0000313" key="7">
    <source>
        <dbReference type="EMBL" id="KEQ31803.1"/>
    </source>
</evidence>
<sequence length="236" mass="26682">MIKKSLLLTLCCLLITAVTVRSQSIQDYVDEHTDYAQELMREYEVPASVILAVAIHESAAGKSKVARHLNNHFGIKGSNSNTAINSSYKDYGTAADSYTNFVEVLQNRSSFSRLFDLYDQYDYAGWARGIQRGGYASSRTWANQVIAIINKYQLYQYDDRPADYVEPVKVAPVLKKKSYTAKKRTRNNRSNSKMYTVKKGDNLNRIALSRCTTAKALMKRNGLKKSALKPGQKLRI</sequence>
<comment type="caution">
    <text evidence="7">The sequence shown here is derived from an EMBL/GenBank/DDBJ whole genome shotgun (WGS) entry which is preliminary data.</text>
</comment>
<proteinExistence type="predicted"/>
<dbReference type="eggNOG" id="COG1388">
    <property type="taxonomic scope" value="Bacteria"/>
</dbReference>
<evidence type="ECO:0000256" key="5">
    <source>
        <dbReference type="SAM" id="SignalP"/>
    </source>
</evidence>
<dbReference type="RefSeq" id="WP_051759438.1">
    <property type="nucleotide sequence ID" value="NZ_JNFF01000001.1"/>
</dbReference>
<name>A0A081PM80_9SPHI</name>
<feature type="domain" description="LysM" evidence="6">
    <location>
        <begin position="193"/>
        <end position="236"/>
    </location>
</feature>
<dbReference type="GO" id="GO:0031640">
    <property type="term" value="P:killing of cells of another organism"/>
    <property type="evidence" value="ECO:0007669"/>
    <property type="project" value="UniProtKB-KW"/>
</dbReference>
<dbReference type="eggNOG" id="COG1705">
    <property type="taxonomic scope" value="Bacteria"/>
</dbReference>